<proteinExistence type="predicted"/>
<comment type="caution">
    <text evidence="1">The sequence shown here is derived from an EMBL/GenBank/DDBJ whole genome shotgun (WGS) entry which is preliminary data.</text>
</comment>
<sequence length="85" mass="9212">MGLLDNVKNAVGEENFNKAQSALSGSGSGKDGESTDYVKKAEGYIGEDRLKDIKSKVGEDNFKKGEDYVRSQFGGNSSEKKEESK</sequence>
<gene>
    <name evidence="1" type="ORF">BN7_4664</name>
</gene>
<evidence type="ECO:0000313" key="2">
    <source>
        <dbReference type="Proteomes" id="UP000009328"/>
    </source>
</evidence>
<evidence type="ECO:0000313" key="1">
    <source>
        <dbReference type="EMBL" id="CCH45086.1"/>
    </source>
</evidence>
<keyword evidence="2" id="KW-1185">Reference proteome</keyword>
<protein>
    <submittedName>
        <fullName evidence="1">Uncharacterized protein</fullName>
    </submittedName>
</protein>
<accession>K0KPY1</accession>
<dbReference type="eggNOG" id="ENOG502RUCQ">
    <property type="taxonomic scope" value="Eukaryota"/>
</dbReference>
<organism evidence="1 2">
    <name type="scientific">Wickerhamomyces ciferrii (strain ATCC 14091 / BCRC 22168 / CBS 111 / JCM 3599 / NBRC 0793 / NRRL Y-1031 F-60-10)</name>
    <name type="common">Yeast</name>
    <name type="synonym">Pichia ciferrii</name>
    <dbReference type="NCBI Taxonomy" id="1206466"/>
    <lineage>
        <taxon>Eukaryota</taxon>
        <taxon>Fungi</taxon>
        <taxon>Dikarya</taxon>
        <taxon>Ascomycota</taxon>
        <taxon>Saccharomycotina</taxon>
        <taxon>Saccharomycetes</taxon>
        <taxon>Phaffomycetales</taxon>
        <taxon>Wickerhamomycetaceae</taxon>
        <taxon>Wickerhamomyces</taxon>
    </lineage>
</organism>
<dbReference type="AlphaFoldDB" id="K0KPY1"/>
<dbReference type="HOGENOM" id="CLU_2514369_0_0_1"/>
<dbReference type="InParanoid" id="K0KPY1"/>
<name>K0KPY1_WICCF</name>
<dbReference type="EMBL" id="CAIF01000179">
    <property type="protein sequence ID" value="CCH45086.1"/>
    <property type="molecule type" value="Genomic_DNA"/>
</dbReference>
<reference evidence="1 2" key="1">
    <citation type="journal article" date="2012" name="Eukaryot. Cell">
        <title>Draft genome sequence of Wickerhamomyces ciferrii NRRL Y-1031 F-60-10.</title>
        <authorList>
            <person name="Schneider J."/>
            <person name="Andrea H."/>
            <person name="Blom J."/>
            <person name="Jaenicke S."/>
            <person name="Ruckert C."/>
            <person name="Schorsch C."/>
            <person name="Szczepanowski R."/>
            <person name="Farwick M."/>
            <person name="Goesmann A."/>
            <person name="Puhler A."/>
            <person name="Schaffer S."/>
            <person name="Tauch A."/>
            <person name="Kohler T."/>
            <person name="Brinkrolf K."/>
        </authorList>
    </citation>
    <scope>NUCLEOTIDE SEQUENCE [LARGE SCALE GENOMIC DNA]</scope>
    <source>
        <strain evidence="2">ATCC 14091 / BCRC 22168 / CBS 111 / JCM 3599 / NBRC 0793 / NRRL Y-1031 F-60-10</strain>
    </source>
</reference>
<dbReference type="Proteomes" id="UP000009328">
    <property type="component" value="Unassembled WGS sequence"/>
</dbReference>